<dbReference type="STRING" id="273075.gene:9571702"/>
<dbReference type="Proteomes" id="UP000001024">
    <property type="component" value="Chromosome"/>
</dbReference>
<reference evidence="1 2" key="1">
    <citation type="journal article" date="2000" name="Nature">
        <title>The genome sequence of the thermoacidophilic scavenger Thermoplasma acidophilum.</title>
        <authorList>
            <person name="Ruepp A."/>
            <person name="Graml W."/>
            <person name="Santos-Martinez M.L."/>
            <person name="Koretke K.K."/>
            <person name="Volker C."/>
            <person name="Mewes H.W."/>
            <person name="Frishman D."/>
            <person name="Stocker S."/>
            <person name="Lupas A.N."/>
            <person name="Baumeister W."/>
        </authorList>
    </citation>
    <scope>NUCLEOTIDE SEQUENCE [LARGE SCALE GENOMIC DNA]</scope>
    <source>
        <strain evidence="2">ATCC 25905 / DSM 1728 / JCM 9062 / NBRC 15155 / AMRC-C165</strain>
    </source>
</reference>
<dbReference type="AlphaFoldDB" id="Q9HKW1"/>
<dbReference type="EnsemblBacteria" id="CAC11624">
    <property type="protein sequence ID" value="CAC11624"/>
    <property type="gene ID" value="CAC11624"/>
</dbReference>
<sequence>MKKPSNDQDTAPDKCALLSGTVHIRIDNYELAEISISNNHLKVTLKDAETVKGLSEKIHGTLKMIKIIRELSYSMTRKGIKVEIYDSDNMILSMGAGVHSLLGNFEIKPTRIRKYL</sequence>
<dbReference type="RefSeq" id="WP_010900909.1">
    <property type="nucleotide sequence ID" value="NC_002578.1"/>
</dbReference>
<dbReference type="EMBL" id="AL445064">
    <property type="protein sequence ID" value="CAC11624.1"/>
    <property type="molecule type" value="Genomic_DNA"/>
</dbReference>
<dbReference type="HOGENOM" id="CLU_2091411_0_0_2"/>
<dbReference type="InParanoid" id="Q9HKW1"/>
<protein>
    <submittedName>
        <fullName evidence="1">Uncharacterized protein</fullName>
    </submittedName>
</protein>
<evidence type="ECO:0000313" key="2">
    <source>
        <dbReference type="Proteomes" id="UP000001024"/>
    </source>
</evidence>
<accession>Q9HKW1</accession>
<evidence type="ECO:0000313" key="1">
    <source>
        <dbReference type="EMBL" id="CAC11624.1"/>
    </source>
</evidence>
<name>Q9HKW1_THEAC</name>
<dbReference type="PaxDb" id="273075-Ta0482"/>
<organism evidence="1 2">
    <name type="scientific">Thermoplasma acidophilum (strain ATCC 25905 / DSM 1728 / JCM 9062 / NBRC 15155 / AMRC-C165)</name>
    <dbReference type="NCBI Taxonomy" id="273075"/>
    <lineage>
        <taxon>Archaea</taxon>
        <taxon>Methanobacteriati</taxon>
        <taxon>Thermoplasmatota</taxon>
        <taxon>Thermoplasmata</taxon>
        <taxon>Thermoplasmatales</taxon>
        <taxon>Thermoplasmataceae</taxon>
        <taxon>Thermoplasma</taxon>
    </lineage>
</organism>
<dbReference type="KEGG" id="tac:Ta0482"/>
<gene>
    <name evidence="1" type="ordered locus">Ta0482</name>
</gene>
<proteinExistence type="predicted"/>
<keyword evidence="2" id="KW-1185">Reference proteome</keyword>
<dbReference type="OrthoDB" id="385906at2157"/>